<dbReference type="SUPFAM" id="SSF56801">
    <property type="entry name" value="Acetyl-CoA synthetase-like"/>
    <property type="match status" value="1"/>
</dbReference>
<dbReference type="PROSITE" id="PS00455">
    <property type="entry name" value="AMP_BINDING"/>
    <property type="match status" value="1"/>
</dbReference>
<dbReference type="GO" id="GO:0016020">
    <property type="term" value="C:membrane"/>
    <property type="evidence" value="ECO:0007669"/>
    <property type="project" value="TreeGrafter"/>
</dbReference>
<dbReference type="AlphaFoldDB" id="A0A5K7Z6B1"/>
<dbReference type="Pfam" id="PF00501">
    <property type="entry name" value="AMP-binding"/>
    <property type="match status" value="1"/>
</dbReference>
<sequence length="562" mass="62504">MASPSQCTNLLDCALYWERDAADRICFTQPMGGGDANLRTWTWAQAVDEARRVAAYLKGLDLPLRSSIALCSKNCAYWLMADLAIWMAGHVSVPIYPILTADIVNYTLEHSEARLLFVGKLDPVWEEMKKGVPADLKTVSFPLAPENGQEQWESIVAAHSPLKDVAECPPDETATIIYTSGSTGKPKGAMISFGAMYRSGRGLSEYLNTTPEDRTLSYLPLAHAMERFVGQAHYLYTGFQQFFAESLDTFVQDLQRARPTMFASVPRLWLKFQLGVFEKVPPARLDRLLKIPILSGMVKKKILRQLGLDQVRVAASGSAPIPKEVIAWYRRLGLELLEGYGMTENFSYSHIGRPGRIRPGYVGNPYPDVEHRISPEGEILVKSPGTMKGYFKMPEKNEHIFTEDGFFRTGDLGEIDEMGRLKITGRAKELFKTSKGKYVAPAPIENQLASSHLVEACYVTGSGYHQAHAVVMLSEEARQKANGETRGILANELATLLGDVNRGLPPFEQIAFLAVAKDDWTVENGFLTPTLKIKRRVLDATYGPLAESWYAMNAPVVWQEAA</sequence>
<dbReference type="EMBL" id="AP021875">
    <property type="protein sequence ID" value="BBO75423.1"/>
    <property type="molecule type" value="Genomic_DNA"/>
</dbReference>
<accession>A0A5K7Z6B1</accession>
<organism evidence="4 5">
    <name type="scientific">Desulfosarcina widdelii</name>
    <dbReference type="NCBI Taxonomy" id="947919"/>
    <lineage>
        <taxon>Bacteria</taxon>
        <taxon>Pseudomonadati</taxon>
        <taxon>Thermodesulfobacteriota</taxon>
        <taxon>Desulfobacteria</taxon>
        <taxon>Desulfobacterales</taxon>
        <taxon>Desulfosarcinaceae</taxon>
        <taxon>Desulfosarcina</taxon>
    </lineage>
</organism>
<dbReference type="PANTHER" id="PTHR43272:SF33">
    <property type="entry name" value="AMP-BINDING DOMAIN-CONTAINING PROTEIN-RELATED"/>
    <property type="match status" value="1"/>
</dbReference>
<dbReference type="KEGG" id="dwd:DSCW_28400"/>
<keyword evidence="2" id="KW-0067">ATP-binding</keyword>
<gene>
    <name evidence="4" type="ORF">DSCW_28400</name>
</gene>
<reference evidence="4 5" key="1">
    <citation type="submission" date="2019-11" db="EMBL/GenBank/DDBJ databases">
        <title>Comparative genomics of hydrocarbon-degrading Desulfosarcina strains.</title>
        <authorList>
            <person name="Watanabe M."/>
            <person name="Kojima H."/>
            <person name="Fukui M."/>
        </authorList>
    </citation>
    <scope>NUCLEOTIDE SEQUENCE [LARGE SCALE GENOMIC DNA]</scope>
    <source>
        <strain evidence="4 5">PP31</strain>
    </source>
</reference>
<evidence type="ECO:0000313" key="4">
    <source>
        <dbReference type="EMBL" id="BBO75423.1"/>
    </source>
</evidence>
<dbReference type="OrthoDB" id="9803968at2"/>
<dbReference type="GO" id="GO:0005524">
    <property type="term" value="F:ATP binding"/>
    <property type="evidence" value="ECO:0007669"/>
    <property type="project" value="UniProtKB-KW"/>
</dbReference>
<dbReference type="InterPro" id="IPR042099">
    <property type="entry name" value="ANL_N_sf"/>
</dbReference>
<dbReference type="Proteomes" id="UP000427769">
    <property type="component" value="Chromosome"/>
</dbReference>
<evidence type="ECO:0000256" key="2">
    <source>
        <dbReference type="ARBA" id="ARBA00022840"/>
    </source>
</evidence>
<protein>
    <submittedName>
        <fullName evidence="4">AMP-binding protein</fullName>
    </submittedName>
</protein>
<evidence type="ECO:0000256" key="1">
    <source>
        <dbReference type="ARBA" id="ARBA00022741"/>
    </source>
</evidence>
<evidence type="ECO:0000259" key="3">
    <source>
        <dbReference type="Pfam" id="PF00501"/>
    </source>
</evidence>
<dbReference type="InterPro" id="IPR000873">
    <property type="entry name" value="AMP-dep_synth/lig_dom"/>
</dbReference>
<evidence type="ECO:0000313" key="5">
    <source>
        <dbReference type="Proteomes" id="UP000427769"/>
    </source>
</evidence>
<keyword evidence="1" id="KW-0547">Nucleotide-binding</keyword>
<keyword evidence="5" id="KW-1185">Reference proteome</keyword>
<proteinExistence type="predicted"/>
<dbReference type="GO" id="GO:0004467">
    <property type="term" value="F:long-chain fatty acid-CoA ligase activity"/>
    <property type="evidence" value="ECO:0007669"/>
    <property type="project" value="TreeGrafter"/>
</dbReference>
<dbReference type="RefSeq" id="WP_155304346.1">
    <property type="nucleotide sequence ID" value="NZ_AP021875.1"/>
</dbReference>
<name>A0A5K7Z6B1_9BACT</name>
<dbReference type="PANTHER" id="PTHR43272">
    <property type="entry name" value="LONG-CHAIN-FATTY-ACID--COA LIGASE"/>
    <property type="match status" value="1"/>
</dbReference>
<dbReference type="InterPro" id="IPR020845">
    <property type="entry name" value="AMP-binding_CS"/>
</dbReference>
<feature type="domain" description="AMP-dependent synthetase/ligase" evidence="3">
    <location>
        <begin position="23"/>
        <end position="391"/>
    </location>
</feature>
<dbReference type="Gene3D" id="3.40.50.12780">
    <property type="entry name" value="N-terminal domain of ligase-like"/>
    <property type="match status" value="1"/>
</dbReference>
<dbReference type="Pfam" id="PF23562">
    <property type="entry name" value="AMP-binding_C_3"/>
    <property type="match status" value="1"/>
</dbReference>